<evidence type="ECO:0000256" key="2">
    <source>
        <dbReference type="ARBA" id="ARBA00004477"/>
    </source>
</evidence>
<dbReference type="SMART" id="SM00353">
    <property type="entry name" value="HLH"/>
    <property type="match status" value="1"/>
</dbReference>
<feature type="region of interest" description="Disordered" evidence="11">
    <location>
        <begin position="18"/>
        <end position="38"/>
    </location>
</feature>
<evidence type="ECO:0000256" key="8">
    <source>
        <dbReference type="ARBA" id="ARBA00023136"/>
    </source>
</evidence>
<evidence type="ECO:0000256" key="7">
    <source>
        <dbReference type="ARBA" id="ARBA00023125"/>
    </source>
</evidence>
<gene>
    <name evidence="13" type="ORF">RDWZM_004394</name>
</gene>
<dbReference type="Proteomes" id="UP001142055">
    <property type="component" value="Chromosome 1"/>
</dbReference>
<evidence type="ECO:0000256" key="10">
    <source>
        <dbReference type="ARBA" id="ARBA00023242"/>
    </source>
</evidence>
<dbReference type="GO" id="GO:0000978">
    <property type="term" value="F:RNA polymerase II cis-regulatory region sequence-specific DNA binding"/>
    <property type="evidence" value="ECO:0007669"/>
    <property type="project" value="TreeGrafter"/>
</dbReference>
<evidence type="ECO:0000313" key="13">
    <source>
        <dbReference type="EMBL" id="KAJ6225849.1"/>
    </source>
</evidence>
<feature type="region of interest" description="Disordered" evidence="11">
    <location>
        <begin position="318"/>
        <end position="337"/>
    </location>
</feature>
<dbReference type="EMBL" id="JAPWDV010000001">
    <property type="protein sequence ID" value="KAJ6225849.1"/>
    <property type="molecule type" value="Genomic_DNA"/>
</dbReference>
<sequence>MNTFDSTMDTSQAAYYYQQQQPQPQSQSQSIETNSIPDQINCSNYSTPTYDSNVTFYLPPTIDQSTSNNLYYQQEFADLTQTGQQQLEQQQHQPQPDPINDERINELSKLFTLSDNIDDKMAIQSKIKQILLKHINTKDNSSQESEMGQLLKHQSQSLLITPPLSPNGDDFLYMGGSKGPKFPNVVQPNKSAGIGMSQSLNCTISPQMIKMEPSPISTEKLSPNFIGNLDNIIVENMAPQEMNVSQLGMIHNGTPNNSKVYFGSKIPQSTTNPTYFQSNGLLLSNESNECIELKGKSTKSKLAKSKLSKNKCKLGGDLKSLSLGSNPKQSQKRSAHLSAEFRYRTKLNDKIGKLRTLVGQKVHLSKSAVLTRSIERIIKLQKLTMRLHESNVKLQHLVSKLTEQINSSNGGMQQHQSSNKLMSIKELTKSLGTNGNQCQMGATNSSIDLVEINRLIGQQTMMEPEASLTDTLSLLQSDGESVHTETSEVIDFDHLLDQF</sequence>
<keyword evidence="4" id="KW-0256">Endoplasmic reticulum</keyword>
<feature type="domain" description="BHLH" evidence="12">
    <location>
        <begin position="331"/>
        <end position="380"/>
    </location>
</feature>
<keyword evidence="10" id="KW-0539">Nucleus</keyword>
<evidence type="ECO:0000256" key="3">
    <source>
        <dbReference type="ARBA" id="ARBA00022692"/>
    </source>
</evidence>
<dbReference type="PANTHER" id="PTHR46062">
    <property type="entry name" value="STEROL REGULATORY ELEMENT-BINDING PROTEIN"/>
    <property type="match status" value="1"/>
</dbReference>
<keyword evidence="5" id="KW-1133">Transmembrane helix</keyword>
<evidence type="ECO:0000256" key="5">
    <source>
        <dbReference type="ARBA" id="ARBA00022989"/>
    </source>
</evidence>
<organism evidence="13 14">
    <name type="scientific">Blomia tropicalis</name>
    <name type="common">Mite</name>
    <dbReference type="NCBI Taxonomy" id="40697"/>
    <lineage>
        <taxon>Eukaryota</taxon>
        <taxon>Metazoa</taxon>
        <taxon>Ecdysozoa</taxon>
        <taxon>Arthropoda</taxon>
        <taxon>Chelicerata</taxon>
        <taxon>Arachnida</taxon>
        <taxon>Acari</taxon>
        <taxon>Acariformes</taxon>
        <taxon>Sarcoptiformes</taxon>
        <taxon>Astigmata</taxon>
        <taxon>Glycyphagoidea</taxon>
        <taxon>Echimyopodidae</taxon>
        <taxon>Blomia</taxon>
    </lineage>
</organism>
<evidence type="ECO:0000256" key="6">
    <source>
        <dbReference type="ARBA" id="ARBA00023015"/>
    </source>
</evidence>
<keyword evidence="7" id="KW-0238">DNA-binding</keyword>
<dbReference type="Pfam" id="PF00010">
    <property type="entry name" value="HLH"/>
    <property type="match status" value="1"/>
</dbReference>
<proteinExistence type="predicted"/>
<protein>
    <recommendedName>
        <fullName evidence="12">BHLH domain-containing protein</fullName>
    </recommendedName>
</protein>
<dbReference type="InterPro" id="IPR036638">
    <property type="entry name" value="HLH_DNA-bd_sf"/>
</dbReference>
<reference evidence="13" key="1">
    <citation type="submission" date="2022-12" db="EMBL/GenBank/DDBJ databases">
        <title>Genome assemblies of Blomia tropicalis.</title>
        <authorList>
            <person name="Cui Y."/>
        </authorList>
    </citation>
    <scope>NUCLEOTIDE SEQUENCE</scope>
    <source>
        <tissue evidence="13">Adult mites</tissue>
    </source>
</reference>
<dbReference type="GO" id="GO:0005634">
    <property type="term" value="C:nucleus"/>
    <property type="evidence" value="ECO:0007669"/>
    <property type="project" value="UniProtKB-SubCell"/>
</dbReference>
<keyword evidence="6" id="KW-0805">Transcription regulation</keyword>
<keyword evidence="9" id="KW-0804">Transcription</keyword>
<evidence type="ECO:0000256" key="1">
    <source>
        <dbReference type="ARBA" id="ARBA00004123"/>
    </source>
</evidence>
<evidence type="ECO:0000256" key="4">
    <source>
        <dbReference type="ARBA" id="ARBA00022824"/>
    </source>
</evidence>
<name>A0A9Q0RTG8_BLOTA</name>
<feature type="compositionally biased region" description="Low complexity" evidence="11">
    <location>
        <begin position="18"/>
        <end position="30"/>
    </location>
</feature>
<evidence type="ECO:0000313" key="14">
    <source>
        <dbReference type="Proteomes" id="UP001142055"/>
    </source>
</evidence>
<dbReference type="SUPFAM" id="SSF47459">
    <property type="entry name" value="HLH, helix-loop-helix DNA-binding domain"/>
    <property type="match status" value="1"/>
</dbReference>
<dbReference type="PROSITE" id="PS50888">
    <property type="entry name" value="BHLH"/>
    <property type="match status" value="1"/>
</dbReference>
<evidence type="ECO:0000256" key="11">
    <source>
        <dbReference type="SAM" id="MobiDB-lite"/>
    </source>
</evidence>
<dbReference type="Gene3D" id="4.10.280.10">
    <property type="entry name" value="Helix-loop-helix DNA-binding domain"/>
    <property type="match status" value="1"/>
</dbReference>
<comment type="caution">
    <text evidence="13">The sequence shown here is derived from an EMBL/GenBank/DDBJ whole genome shotgun (WGS) entry which is preliminary data.</text>
</comment>
<evidence type="ECO:0000259" key="12">
    <source>
        <dbReference type="PROSITE" id="PS50888"/>
    </source>
</evidence>
<dbReference type="GO" id="GO:0046983">
    <property type="term" value="F:protein dimerization activity"/>
    <property type="evidence" value="ECO:0007669"/>
    <property type="project" value="InterPro"/>
</dbReference>
<accession>A0A9Q0RTG8</accession>
<evidence type="ECO:0000256" key="9">
    <source>
        <dbReference type="ARBA" id="ARBA00023163"/>
    </source>
</evidence>
<keyword evidence="8" id="KW-0472">Membrane</keyword>
<keyword evidence="3" id="KW-0812">Transmembrane</keyword>
<keyword evidence="14" id="KW-1185">Reference proteome</keyword>
<dbReference type="InterPro" id="IPR011598">
    <property type="entry name" value="bHLH_dom"/>
</dbReference>
<comment type="subcellular location">
    <subcellularLocation>
        <location evidence="2">Endoplasmic reticulum membrane</location>
        <topology evidence="2">Multi-pass membrane protein</topology>
    </subcellularLocation>
    <subcellularLocation>
        <location evidence="1">Nucleus</location>
    </subcellularLocation>
</comment>
<dbReference type="PANTHER" id="PTHR46062:SF1">
    <property type="entry name" value="LP12374P"/>
    <property type="match status" value="1"/>
</dbReference>
<dbReference type="GO" id="GO:0005789">
    <property type="term" value="C:endoplasmic reticulum membrane"/>
    <property type="evidence" value="ECO:0007669"/>
    <property type="project" value="UniProtKB-SubCell"/>
</dbReference>
<dbReference type="AlphaFoldDB" id="A0A9Q0RTG8"/>
<dbReference type="GO" id="GO:0000981">
    <property type="term" value="F:DNA-binding transcription factor activity, RNA polymerase II-specific"/>
    <property type="evidence" value="ECO:0007669"/>
    <property type="project" value="TreeGrafter"/>
</dbReference>